<dbReference type="InterPro" id="IPR010090">
    <property type="entry name" value="Phage_tape_meas"/>
</dbReference>
<evidence type="ECO:0000313" key="4">
    <source>
        <dbReference type="EMBL" id="BBX00800.1"/>
    </source>
</evidence>
<evidence type="ECO:0000256" key="2">
    <source>
        <dbReference type="SAM" id="MobiDB-lite"/>
    </source>
</evidence>
<keyword evidence="5" id="KW-1185">Reference proteome</keyword>
<feature type="coiled-coil region" evidence="1">
    <location>
        <begin position="604"/>
        <end position="631"/>
    </location>
</feature>
<dbReference type="NCBIfam" id="TIGR01760">
    <property type="entry name" value="tape_meas_TP901"/>
    <property type="match status" value="1"/>
</dbReference>
<gene>
    <name evidence="4" type="ORF">MMOR_17360</name>
</gene>
<reference evidence="4 5" key="1">
    <citation type="journal article" date="2019" name="Emerg. Microbes Infect.">
        <title>Comprehensive subspecies identification of 175 nontuberculous mycobacteria species based on 7547 genomic profiles.</title>
        <authorList>
            <person name="Matsumoto Y."/>
            <person name="Kinjo T."/>
            <person name="Motooka D."/>
            <person name="Nabeya D."/>
            <person name="Jung N."/>
            <person name="Uechi K."/>
            <person name="Horii T."/>
            <person name="Iida T."/>
            <person name="Fujita J."/>
            <person name="Nakamura S."/>
        </authorList>
    </citation>
    <scope>NUCLEOTIDE SEQUENCE [LARGE SCALE GENOMIC DNA]</scope>
    <source>
        <strain evidence="4 5">JCM 6375</strain>
    </source>
</reference>
<protein>
    <recommendedName>
        <fullName evidence="3">Phage tail tape measure protein domain-containing protein</fullName>
    </recommendedName>
</protein>
<accession>A0AAD1H9Q4</accession>
<proteinExistence type="predicted"/>
<dbReference type="RefSeq" id="WP_133056519.1">
    <property type="nucleotide sequence ID" value="NZ_AP022560.1"/>
</dbReference>
<feature type="domain" description="Phage tail tape measure protein" evidence="3">
    <location>
        <begin position="164"/>
        <end position="393"/>
    </location>
</feature>
<name>A0AAD1H9Q4_9MYCO</name>
<evidence type="ECO:0000259" key="3">
    <source>
        <dbReference type="Pfam" id="PF10145"/>
    </source>
</evidence>
<sequence>MAEVSVRVKALLDRRAAVDAARQLTDDFDRAGRRAGDNFQRALERPLSHIDTSAAAARAARGFSGAGAAAGRDFSRAVGDAMRGAISNATQQFGAFGSQADAVLGRISGKAGIAATGIAGVGLAAVAVGKQLYDLGAAFDDTFDNIVVRTGKVGAELESITGSVKRVAQTTAAPIESIGDTATRLAQTLGLTGAPLERLTAQLSDLQQMTGEAIDVRELSKAFHTFGVDVERNGVAVVDDLYKASQRTGQPIGELIATLRSAGPVARDLGLNLSQTAALLGEFEQAGIGSEVLRPALQRMAAEVGREGGNVRAELERIITDIATLPESAARAVAVDAFGTRNFESIFRAIRDGTLTVESLNKALASTGLSVEDARNQTADWQQELEKVINTLKTELEPVATAVFGGISTTITNFLIRPLSELNNLIKGNPLEDLPGWLGLDRTPPGPTSYDDHGRIVEVNPPKPIANPLDVLAGQGGGARVGGSIEELLAAPGAIPPPAPGAPAGVGGRAFGRPAIPNVAATDWFTGALRPWDPDGSGSGSGSQADFPTVPYTGDPMSLLQGFPVDSSLYSAASSVLDARHQQAQAEAKLNALVRDNTVEATAIQQARNELALAQRESFEAELRLNEAKQSATEKLTGTMQGAAEQVKGLTGELQQIGAEIDKDFGFSQGLPGILSNLFKLIANAAMAPVIGALSGVTSVYGTAGSGSGLLGLLSPRKSIFGEFPNIFGQYSEGMTAGPYGVGIPIDQAMQATQQQAGQWMGTGQWQLSGPAAALEALARSAHGGDYGWGASDLVRGLADCSGAISDLVEVLTTGTTSPGRLFDTSSAGAVLQSLGAVPGYMPGALNIGISHGGPGGGHMAATLPSGINFEAGGSNGGITYGGAAAGALDPQFTEHWALPVPGALPGATPTTSYTPGGVSAGGPGTGALFPGMAPPPAAIPGMTPFGSAMGTGAYSTPMMGRAYGEGRPAQAGFGLSGGGLLGMAMSGPGAVGGLLPGAGAGGPFIGQAAQIGIDEINRAISAGAELTGIAVEGLMETFSPVESELADPARGWAGRILGSIAGVSANVAPNIAGALTQQMNNGDQPLTPEQVAAERGIAAFAAQQAQQNMQVQVNVDNSKVPDIRSDAAVHQTNANMLPGGRT</sequence>
<dbReference type="Pfam" id="PF10145">
    <property type="entry name" value="PhageMin_Tail"/>
    <property type="match status" value="1"/>
</dbReference>
<feature type="region of interest" description="Disordered" evidence="2">
    <location>
        <begin position="530"/>
        <end position="553"/>
    </location>
</feature>
<keyword evidence="1" id="KW-0175">Coiled coil</keyword>
<evidence type="ECO:0000313" key="5">
    <source>
        <dbReference type="Proteomes" id="UP000466681"/>
    </source>
</evidence>
<dbReference type="Proteomes" id="UP000466681">
    <property type="component" value="Chromosome"/>
</dbReference>
<dbReference type="KEGG" id="mmor:MMOR_17360"/>
<dbReference type="AlphaFoldDB" id="A0AAD1H9Q4"/>
<organism evidence="4 5">
    <name type="scientific">Mycolicibacterium moriokaense</name>
    <dbReference type="NCBI Taxonomy" id="39691"/>
    <lineage>
        <taxon>Bacteria</taxon>
        <taxon>Bacillati</taxon>
        <taxon>Actinomycetota</taxon>
        <taxon>Actinomycetes</taxon>
        <taxon>Mycobacteriales</taxon>
        <taxon>Mycobacteriaceae</taxon>
        <taxon>Mycolicibacterium</taxon>
    </lineage>
</organism>
<dbReference type="EMBL" id="AP022560">
    <property type="protein sequence ID" value="BBX00800.1"/>
    <property type="molecule type" value="Genomic_DNA"/>
</dbReference>
<evidence type="ECO:0000256" key="1">
    <source>
        <dbReference type="SAM" id="Coils"/>
    </source>
</evidence>